<dbReference type="PANTHER" id="PTHR31294">
    <property type="match status" value="1"/>
</dbReference>
<dbReference type="STRING" id="684364.F4PA26"/>
<feature type="compositionally biased region" description="Low complexity" evidence="2">
    <location>
        <begin position="57"/>
        <end position="69"/>
    </location>
</feature>
<dbReference type="EMBL" id="GL882890">
    <property type="protein sequence ID" value="EGF77935.1"/>
    <property type="molecule type" value="Genomic_DNA"/>
</dbReference>
<keyword evidence="1" id="KW-0175">Coiled coil</keyword>
<evidence type="ECO:0000313" key="3">
    <source>
        <dbReference type="EMBL" id="EGF77935.1"/>
    </source>
</evidence>
<dbReference type="PANTHER" id="PTHR31294:SF8">
    <property type="entry name" value="KERATIN-ASSOCIATED PROTEIN 21-1-RELATED"/>
    <property type="match status" value="1"/>
</dbReference>
<reference evidence="3 4" key="1">
    <citation type="submission" date="2009-12" db="EMBL/GenBank/DDBJ databases">
        <title>The draft genome of Batrachochytrium dendrobatidis.</title>
        <authorList>
            <consortium name="US DOE Joint Genome Institute (JGI-PGF)"/>
            <person name="Kuo A."/>
            <person name="Salamov A."/>
            <person name="Schmutz J."/>
            <person name="Lucas S."/>
            <person name="Pitluck S."/>
            <person name="Rosenblum E."/>
            <person name="Stajich J."/>
            <person name="Eisen M."/>
            <person name="Grigoriev I.V."/>
        </authorList>
    </citation>
    <scope>NUCLEOTIDE SEQUENCE [LARGE SCALE GENOMIC DNA]</scope>
    <source>
        <strain evidence="4">JAM81 / FGSC 10211</strain>
    </source>
</reference>
<feature type="coiled-coil region" evidence="1">
    <location>
        <begin position="112"/>
        <end position="139"/>
    </location>
</feature>
<name>F4PA26_BATDJ</name>
<dbReference type="HOGENOM" id="CLU_804065_0_0_1"/>
<dbReference type="RefSeq" id="XP_006681514.1">
    <property type="nucleotide sequence ID" value="XM_006681451.1"/>
</dbReference>
<dbReference type="InParanoid" id="F4PA26"/>
<dbReference type="AlphaFoldDB" id="F4PA26"/>
<evidence type="ECO:0000313" key="4">
    <source>
        <dbReference type="Proteomes" id="UP000007241"/>
    </source>
</evidence>
<gene>
    <name evidence="3" type="ORF">BATDEDRAFT_91248</name>
</gene>
<dbReference type="Proteomes" id="UP000007241">
    <property type="component" value="Unassembled WGS sequence"/>
</dbReference>
<evidence type="ECO:0000256" key="2">
    <source>
        <dbReference type="SAM" id="MobiDB-lite"/>
    </source>
</evidence>
<protein>
    <submittedName>
        <fullName evidence="3">Uncharacterized protein</fullName>
    </submittedName>
</protein>
<accession>F4PA26</accession>
<dbReference type="GeneID" id="18244200"/>
<keyword evidence="4" id="KW-1185">Reference proteome</keyword>
<sequence>MLVNLSIMKFTIISTVIITASAVIAVPAINDRLQFNAPSINQNQNTGLDTGPGSGPGLSSESGLGSESESAIQDAAKIPIFSAPTFSKPVFSQNTADTQNIDIPHQSSVCSVDDYANTIQNLQNVIQQQMSTIRDMLDRLHASSIQQQAMPDSSFDSSFGARHDALTRLHDLNDRLGNNMVRFTTASPLVMDSWSDVKSGMKPSCAGINAASTCQENAIKSDVSCGEDKSAAVDRANAVRGFIRGIALQKLALLDCAASNLGQQYQGNQKTQLLQQLDRVREATAKLELQFKSLSCRAKQLGSCDAKIGECKGVRDNTRLERRWINPAMFPNMNPAFFPGVGSGVAPFDQPWVGVYTFNPNFYYLGYYPEYNTGYGAGVAPGYGVGM</sequence>
<proteinExistence type="predicted"/>
<evidence type="ECO:0000256" key="1">
    <source>
        <dbReference type="SAM" id="Coils"/>
    </source>
</evidence>
<organism evidence="3 4">
    <name type="scientific">Batrachochytrium dendrobatidis (strain JAM81 / FGSC 10211)</name>
    <name type="common">Frog chytrid fungus</name>
    <dbReference type="NCBI Taxonomy" id="684364"/>
    <lineage>
        <taxon>Eukaryota</taxon>
        <taxon>Fungi</taxon>
        <taxon>Fungi incertae sedis</taxon>
        <taxon>Chytridiomycota</taxon>
        <taxon>Chytridiomycota incertae sedis</taxon>
        <taxon>Chytridiomycetes</taxon>
        <taxon>Rhizophydiales</taxon>
        <taxon>Rhizophydiales incertae sedis</taxon>
        <taxon>Batrachochytrium</taxon>
    </lineage>
</organism>
<feature type="region of interest" description="Disordered" evidence="2">
    <location>
        <begin position="40"/>
        <end position="69"/>
    </location>
</feature>